<keyword evidence="10" id="KW-0324">Glycolysis</keyword>
<dbReference type="Gene3D" id="3.30.420.40">
    <property type="match status" value="1"/>
</dbReference>
<dbReference type="GO" id="GO:0005524">
    <property type="term" value="F:ATP binding"/>
    <property type="evidence" value="ECO:0007669"/>
    <property type="project" value="UniProtKB-UniRule"/>
</dbReference>
<comment type="catalytic activity">
    <reaction evidence="8">
        <text>a D-hexose + ATP = a D-hexose 6-phosphate + ADP + H(+)</text>
        <dbReference type="Rhea" id="RHEA:22740"/>
        <dbReference type="ChEBI" id="CHEBI:4194"/>
        <dbReference type="ChEBI" id="CHEBI:15378"/>
        <dbReference type="ChEBI" id="CHEBI:30616"/>
        <dbReference type="ChEBI" id="CHEBI:229467"/>
        <dbReference type="ChEBI" id="CHEBI:456216"/>
        <dbReference type="EC" id="2.7.1.1"/>
    </reaction>
    <physiologicalReaction direction="left-to-right" evidence="8">
        <dbReference type="Rhea" id="RHEA:22741"/>
    </physiologicalReaction>
</comment>
<accession>A0AAW2H8M0</accession>
<keyword evidence="7 10" id="KW-0067">ATP-binding</keyword>
<protein>
    <recommendedName>
        <fullName evidence="10">Phosphotransferase</fullName>
        <ecNumber evidence="10">2.7.1.-</ecNumber>
    </recommendedName>
</protein>
<dbReference type="Gene3D" id="3.40.367.20">
    <property type="match status" value="1"/>
</dbReference>
<evidence type="ECO:0000256" key="10">
    <source>
        <dbReference type="RuleBase" id="RU362007"/>
    </source>
</evidence>
<dbReference type="GO" id="GO:0005739">
    <property type="term" value="C:mitochondrion"/>
    <property type="evidence" value="ECO:0007669"/>
    <property type="project" value="TreeGrafter"/>
</dbReference>
<sequence>MRCADEDNIISGKELLTKDGCSEHKGMDACEKHRNSGEKKAYEAFYLDDKRMFQIANSFGSSLQMALDGVKAQNNMFIDTHVRIPRGITQQGADEEKTVFVVDVGGTYLKTCLIRMHMSGEYSFAKDVEQYAIPKMGAKDTSIWKWIADIIKEYLGECRLNEYVGAMTFSYAMAHESIGSGTVISCGKNFPFSKSDVVGCNPITAINNACKSAGLRVTFRTLLNDTTATALASLIKAEDTILGIVLGTGTNGAVVVPDSEHDGLKIIDTEWGSYEHEAISTTEFDREIMDEMRAQGINFNNLDVMIGGYKFVELVRRTCLAMGIRDYGDIQLEDLQGLLKRSISAGHELSAQERVVVRCMKAIKTRTSSILASLVLGIVKTLKRNGMCTKKVTRLLALEGISRDMVEWDFIAEASLVGSAYSIFLAR</sequence>
<reference evidence="13" key="1">
    <citation type="journal article" date="2024" name="Gigascience">
        <title>Chromosome-level genome of the poultry shaft louse Menopon gallinae provides insight into the host-switching and adaptive evolution of parasitic lice.</title>
        <authorList>
            <person name="Xu Y."/>
            <person name="Ma L."/>
            <person name="Liu S."/>
            <person name="Liang Y."/>
            <person name="Liu Q."/>
            <person name="He Z."/>
            <person name="Tian L."/>
            <person name="Duan Y."/>
            <person name="Cai W."/>
            <person name="Li H."/>
            <person name="Song F."/>
        </authorList>
    </citation>
    <scope>NUCLEOTIDE SEQUENCE</scope>
    <source>
        <strain evidence="13">Cailab_2023a</strain>
    </source>
</reference>
<evidence type="ECO:0000256" key="2">
    <source>
        <dbReference type="ARBA" id="ARBA00005028"/>
    </source>
</evidence>
<comment type="catalytic activity">
    <reaction evidence="9">
        <text>D-glucose + ATP = D-glucose 6-phosphate + ADP + H(+)</text>
        <dbReference type="Rhea" id="RHEA:17825"/>
        <dbReference type="ChEBI" id="CHEBI:4167"/>
        <dbReference type="ChEBI" id="CHEBI:15378"/>
        <dbReference type="ChEBI" id="CHEBI:30616"/>
        <dbReference type="ChEBI" id="CHEBI:61548"/>
        <dbReference type="ChEBI" id="CHEBI:456216"/>
        <dbReference type="EC" id="2.7.1.1"/>
    </reaction>
    <physiologicalReaction direction="left-to-right" evidence="9">
        <dbReference type="Rhea" id="RHEA:17826"/>
    </physiologicalReaction>
</comment>
<keyword evidence="6 10" id="KW-0418">Kinase</keyword>
<feature type="domain" description="Hexokinase C-terminal" evidence="12">
    <location>
        <begin position="242"/>
        <end position="322"/>
    </location>
</feature>
<dbReference type="InterPro" id="IPR001312">
    <property type="entry name" value="Hexokinase"/>
</dbReference>
<dbReference type="GO" id="GO:0005829">
    <property type="term" value="C:cytosol"/>
    <property type="evidence" value="ECO:0007669"/>
    <property type="project" value="TreeGrafter"/>
</dbReference>
<keyword evidence="5 10" id="KW-0547">Nucleotide-binding</keyword>
<dbReference type="GO" id="GO:0004340">
    <property type="term" value="F:glucokinase activity"/>
    <property type="evidence" value="ECO:0007669"/>
    <property type="project" value="TreeGrafter"/>
</dbReference>
<dbReference type="InterPro" id="IPR043129">
    <property type="entry name" value="ATPase_NBD"/>
</dbReference>
<dbReference type="Pfam" id="PF00349">
    <property type="entry name" value="Hexokinase_1"/>
    <property type="match status" value="1"/>
</dbReference>
<evidence type="ECO:0000259" key="11">
    <source>
        <dbReference type="Pfam" id="PF00349"/>
    </source>
</evidence>
<evidence type="ECO:0000256" key="6">
    <source>
        <dbReference type="ARBA" id="ARBA00022777"/>
    </source>
</evidence>
<comment type="similarity">
    <text evidence="3 10">Belongs to the hexokinase family.</text>
</comment>
<dbReference type="GO" id="GO:0006096">
    <property type="term" value="P:glycolytic process"/>
    <property type="evidence" value="ECO:0007669"/>
    <property type="project" value="UniProtKB-KW"/>
</dbReference>
<comment type="caution">
    <text evidence="13">The sequence shown here is derived from an EMBL/GenBank/DDBJ whole genome shotgun (WGS) entry which is preliminary data.</text>
</comment>
<name>A0AAW2H8M0_9NEOP</name>
<evidence type="ECO:0000313" key="13">
    <source>
        <dbReference type="EMBL" id="KAL0266055.1"/>
    </source>
</evidence>
<dbReference type="GO" id="GO:0006006">
    <property type="term" value="P:glucose metabolic process"/>
    <property type="evidence" value="ECO:0007669"/>
    <property type="project" value="TreeGrafter"/>
</dbReference>
<dbReference type="InterPro" id="IPR022672">
    <property type="entry name" value="Hexokinase_N"/>
</dbReference>
<feature type="domain" description="Hexokinase N-terminal" evidence="11">
    <location>
        <begin position="40"/>
        <end position="233"/>
    </location>
</feature>
<comment type="pathway">
    <text evidence="2">Carbohydrate metabolism; hexose metabolism.</text>
</comment>
<dbReference type="PROSITE" id="PS51748">
    <property type="entry name" value="HEXOKINASE_2"/>
    <property type="match status" value="1"/>
</dbReference>
<dbReference type="PRINTS" id="PR00475">
    <property type="entry name" value="HEXOKINASE"/>
</dbReference>
<evidence type="ECO:0000256" key="1">
    <source>
        <dbReference type="ARBA" id="ARBA00004888"/>
    </source>
</evidence>
<evidence type="ECO:0000256" key="3">
    <source>
        <dbReference type="ARBA" id="ARBA00009225"/>
    </source>
</evidence>
<dbReference type="GO" id="GO:0001678">
    <property type="term" value="P:intracellular glucose homeostasis"/>
    <property type="evidence" value="ECO:0007669"/>
    <property type="project" value="InterPro"/>
</dbReference>
<evidence type="ECO:0000256" key="4">
    <source>
        <dbReference type="ARBA" id="ARBA00022679"/>
    </source>
</evidence>
<evidence type="ECO:0000256" key="8">
    <source>
        <dbReference type="ARBA" id="ARBA00044613"/>
    </source>
</evidence>
<gene>
    <name evidence="13" type="ORF">PYX00_011772</name>
</gene>
<keyword evidence="4 10" id="KW-0808">Transferase</keyword>
<dbReference type="PANTHER" id="PTHR19443">
    <property type="entry name" value="HEXOKINASE"/>
    <property type="match status" value="1"/>
</dbReference>
<evidence type="ECO:0000256" key="7">
    <source>
        <dbReference type="ARBA" id="ARBA00022840"/>
    </source>
</evidence>
<dbReference type="GO" id="GO:0008865">
    <property type="term" value="F:fructokinase activity"/>
    <property type="evidence" value="ECO:0007669"/>
    <property type="project" value="TreeGrafter"/>
</dbReference>
<evidence type="ECO:0000259" key="12">
    <source>
        <dbReference type="Pfam" id="PF03727"/>
    </source>
</evidence>
<dbReference type="CDD" id="cd24000">
    <property type="entry name" value="ASKHA_NBD_HK"/>
    <property type="match status" value="1"/>
</dbReference>
<proteinExistence type="inferred from homology"/>
<dbReference type="EC" id="2.7.1.-" evidence="10"/>
<dbReference type="Pfam" id="PF03727">
    <property type="entry name" value="Hexokinase_2"/>
    <property type="match status" value="1"/>
</dbReference>
<dbReference type="PANTHER" id="PTHR19443:SF30">
    <property type="entry name" value="GLUCOKINASE-1-RELATED"/>
    <property type="match status" value="1"/>
</dbReference>
<dbReference type="SUPFAM" id="SSF53067">
    <property type="entry name" value="Actin-like ATPase domain"/>
    <property type="match status" value="2"/>
</dbReference>
<comment type="pathway">
    <text evidence="1">Carbohydrate degradation; glycolysis; D-glyceraldehyde 3-phosphate and glycerone phosphate from D-glucose: step 1/4.</text>
</comment>
<dbReference type="EMBL" id="JARGDH010000006">
    <property type="protein sequence ID" value="KAL0266055.1"/>
    <property type="molecule type" value="Genomic_DNA"/>
</dbReference>
<evidence type="ECO:0000256" key="9">
    <source>
        <dbReference type="ARBA" id="ARBA00048160"/>
    </source>
</evidence>
<dbReference type="AlphaFoldDB" id="A0AAW2H8M0"/>
<organism evidence="13">
    <name type="scientific">Menopon gallinae</name>
    <name type="common">poultry shaft louse</name>
    <dbReference type="NCBI Taxonomy" id="328185"/>
    <lineage>
        <taxon>Eukaryota</taxon>
        <taxon>Metazoa</taxon>
        <taxon>Ecdysozoa</taxon>
        <taxon>Arthropoda</taxon>
        <taxon>Hexapoda</taxon>
        <taxon>Insecta</taxon>
        <taxon>Pterygota</taxon>
        <taxon>Neoptera</taxon>
        <taxon>Paraneoptera</taxon>
        <taxon>Psocodea</taxon>
        <taxon>Troctomorpha</taxon>
        <taxon>Phthiraptera</taxon>
        <taxon>Amblycera</taxon>
        <taxon>Menoponidae</taxon>
        <taxon>Menopon</taxon>
    </lineage>
</organism>
<evidence type="ECO:0000256" key="5">
    <source>
        <dbReference type="ARBA" id="ARBA00022741"/>
    </source>
</evidence>
<dbReference type="GO" id="GO:0005536">
    <property type="term" value="F:D-glucose binding"/>
    <property type="evidence" value="ECO:0007669"/>
    <property type="project" value="InterPro"/>
</dbReference>
<dbReference type="InterPro" id="IPR022673">
    <property type="entry name" value="Hexokinase_C"/>
</dbReference>